<dbReference type="Pfam" id="PF00831">
    <property type="entry name" value="Ribosomal_L29"/>
    <property type="match status" value="1"/>
</dbReference>
<dbReference type="GO" id="GO:1990904">
    <property type="term" value="C:ribonucleoprotein complex"/>
    <property type="evidence" value="ECO:0007669"/>
    <property type="project" value="UniProtKB-KW"/>
</dbReference>
<dbReference type="GO" id="GO:0006412">
    <property type="term" value="P:translation"/>
    <property type="evidence" value="ECO:0007669"/>
    <property type="project" value="UniProtKB-UniRule"/>
</dbReference>
<dbReference type="InterPro" id="IPR036049">
    <property type="entry name" value="Ribosomal_uL29_sf"/>
</dbReference>
<evidence type="ECO:0000313" key="6">
    <source>
        <dbReference type="EMBL" id="AKK19822.1"/>
    </source>
</evidence>
<organism evidence="6 7">
    <name type="scientific">Candidatus Liberibacter africanus PTSAPSY</name>
    <dbReference type="NCBI Taxonomy" id="1277257"/>
    <lineage>
        <taxon>Bacteria</taxon>
        <taxon>Pseudomonadati</taxon>
        <taxon>Pseudomonadota</taxon>
        <taxon>Alphaproteobacteria</taxon>
        <taxon>Hyphomicrobiales</taxon>
        <taxon>Rhizobiaceae</taxon>
        <taxon>Liberibacter</taxon>
    </lineage>
</organism>
<dbReference type="Gene3D" id="1.10.287.310">
    <property type="match status" value="1"/>
</dbReference>
<keyword evidence="7" id="KW-1185">Reference proteome</keyword>
<dbReference type="OrthoDB" id="9815192at2"/>
<keyword evidence="2 5" id="KW-0689">Ribosomal protein</keyword>
<protein>
    <recommendedName>
        <fullName evidence="4 5">Large ribosomal subunit protein uL29</fullName>
    </recommendedName>
</protein>
<evidence type="ECO:0000256" key="4">
    <source>
        <dbReference type="ARBA" id="ARBA00035204"/>
    </source>
</evidence>
<evidence type="ECO:0000313" key="7">
    <source>
        <dbReference type="Proteomes" id="UP000035503"/>
    </source>
</evidence>
<evidence type="ECO:0000256" key="3">
    <source>
        <dbReference type="ARBA" id="ARBA00023274"/>
    </source>
</evidence>
<dbReference type="GO" id="GO:0003735">
    <property type="term" value="F:structural constituent of ribosome"/>
    <property type="evidence" value="ECO:0007669"/>
    <property type="project" value="InterPro"/>
</dbReference>
<dbReference type="NCBIfam" id="TIGR00012">
    <property type="entry name" value="L29"/>
    <property type="match status" value="1"/>
</dbReference>
<keyword evidence="3 5" id="KW-0687">Ribonucleoprotein</keyword>
<proteinExistence type="inferred from homology"/>
<sequence length="67" mass="7820">MLKSKDISVMSIVQLEEKLIELKKDQMSLRFQKALGQLEKPFRKRVIGRDIARVKTMINSKLCEKNS</sequence>
<evidence type="ECO:0000256" key="5">
    <source>
        <dbReference type="HAMAP-Rule" id="MF_00374"/>
    </source>
</evidence>
<dbReference type="AlphaFoldDB" id="A0A0G3I7X7"/>
<evidence type="ECO:0000256" key="1">
    <source>
        <dbReference type="ARBA" id="ARBA00009254"/>
    </source>
</evidence>
<dbReference type="RefSeq" id="WP_047263900.1">
    <property type="nucleotide sequence ID" value="NZ_CP004021.1"/>
</dbReference>
<dbReference type="Proteomes" id="UP000035503">
    <property type="component" value="Chromosome"/>
</dbReference>
<name>A0A0G3I7X7_LIBAF</name>
<dbReference type="PATRIC" id="fig|1277257.4.peg.204"/>
<dbReference type="SUPFAM" id="SSF46561">
    <property type="entry name" value="Ribosomal protein L29 (L29p)"/>
    <property type="match status" value="1"/>
</dbReference>
<dbReference type="STRING" id="1277257.G293_00920"/>
<evidence type="ECO:0000256" key="2">
    <source>
        <dbReference type="ARBA" id="ARBA00022980"/>
    </source>
</evidence>
<dbReference type="InterPro" id="IPR001854">
    <property type="entry name" value="Ribosomal_uL29"/>
</dbReference>
<dbReference type="CDD" id="cd00427">
    <property type="entry name" value="Ribosomal_L29_HIP"/>
    <property type="match status" value="1"/>
</dbReference>
<dbReference type="GO" id="GO:0005840">
    <property type="term" value="C:ribosome"/>
    <property type="evidence" value="ECO:0007669"/>
    <property type="project" value="UniProtKB-KW"/>
</dbReference>
<dbReference type="EMBL" id="CP004021">
    <property type="protein sequence ID" value="AKK19822.1"/>
    <property type="molecule type" value="Genomic_DNA"/>
</dbReference>
<accession>A0A0G3I7X7</accession>
<dbReference type="KEGG" id="lau:G293_00920"/>
<comment type="similarity">
    <text evidence="1 5">Belongs to the universal ribosomal protein uL29 family.</text>
</comment>
<dbReference type="HAMAP" id="MF_00374">
    <property type="entry name" value="Ribosomal_uL29"/>
    <property type="match status" value="1"/>
</dbReference>
<reference evidence="6 7" key="1">
    <citation type="journal article" date="2015" name="Genome Announc.">
        <title>Complete Genome Sequence of 'Candidatus Liberibacter africanus,' a Bacterium Associated with Citrus Huanglongbing.</title>
        <authorList>
            <person name="Lin H."/>
            <person name="Pietersen G."/>
            <person name="Han C."/>
            <person name="Read D.A."/>
            <person name="Lou B."/>
            <person name="Gupta G."/>
            <person name="Civerolo E.L."/>
        </authorList>
    </citation>
    <scope>NUCLEOTIDE SEQUENCE [LARGE SCALE GENOMIC DNA]</scope>
    <source>
        <strain evidence="6 7">PTSAPSY</strain>
    </source>
</reference>
<gene>
    <name evidence="5" type="primary">rpmC</name>
    <name evidence="6" type="ORF">G293_00920</name>
</gene>